<sequence length="230" mass="25924">MADVRYAPTDDVLRALDLDPNTVQDSLKTRAKSRVASATQKWINRTNRPFHPKRVGDPSEPRTWEVYDVQDAVSWHPATISLDNANPLPIDPAQGDVIEVRTGRDEWENITDQEGEAFTLDYRRRRLRVFERRFTNTPWDDPNTRFCRLTYRHGPLGEDVTVTDDGLVEGVPADVVEAVAAKAATMLALDDDQMTSAPDSGQLTNRSTKEQALEETWQDTTASYSGFSTL</sequence>
<keyword evidence="3" id="KW-1185">Reference proteome</keyword>
<dbReference type="PATRIC" id="fig|1227452.3.peg.3578"/>
<reference evidence="2 3" key="1">
    <citation type="journal article" date="2014" name="PLoS Genet.">
        <title>Phylogenetically driven sequencing of extremely halophilic archaea reveals strategies for static and dynamic osmo-response.</title>
        <authorList>
            <person name="Becker E.A."/>
            <person name="Seitzer P.M."/>
            <person name="Tritt A."/>
            <person name="Larsen D."/>
            <person name="Krusor M."/>
            <person name="Yao A.I."/>
            <person name="Wu D."/>
            <person name="Madern D."/>
            <person name="Eisen J.A."/>
            <person name="Darling A.E."/>
            <person name="Facciotti M.T."/>
        </authorList>
    </citation>
    <scope>NUCLEOTIDE SEQUENCE [LARGE SCALE GENOMIC DNA]</scope>
    <source>
        <strain evidence="2 3">JCM 13557</strain>
    </source>
</reference>
<dbReference type="RefSeq" id="WP_008312830.1">
    <property type="nucleotide sequence ID" value="NZ_AOLW01000047.1"/>
</dbReference>
<feature type="compositionally biased region" description="Polar residues" evidence="1">
    <location>
        <begin position="194"/>
        <end position="206"/>
    </location>
</feature>
<dbReference type="EMBL" id="AOLW01000047">
    <property type="protein sequence ID" value="EMA17185.1"/>
    <property type="molecule type" value="Genomic_DNA"/>
</dbReference>
<comment type="caution">
    <text evidence="2">The sequence shown here is derived from an EMBL/GenBank/DDBJ whole genome shotgun (WGS) entry which is preliminary data.</text>
</comment>
<evidence type="ECO:0000313" key="2">
    <source>
        <dbReference type="EMBL" id="EMA17185.1"/>
    </source>
</evidence>
<evidence type="ECO:0000313" key="3">
    <source>
        <dbReference type="Proteomes" id="UP000011623"/>
    </source>
</evidence>
<dbReference type="AlphaFoldDB" id="M0KBF9"/>
<evidence type="ECO:0000256" key="1">
    <source>
        <dbReference type="SAM" id="MobiDB-lite"/>
    </source>
</evidence>
<protein>
    <submittedName>
        <fullName evidence="2">Uncharacterized protein</fullName>
    </submittedName>
</protein>
<gene>
    <name evidence="2" type="ORF">C442_17985</name>
</gene>
<dbReference type="Proteomes" id="UP000011623">
    <property type="component" value="Unassembled WGS sequence"/>
</dbReference>
<name>M0KBF9_9EURY</name>
<proteinExistence type="predicted"/>
<accession>M0KBF9</accession>
<organism evidence="2 3">
    <name type="scientific">Haloarcula amylolytica JCM 13557</name>
    <dbReference type="NCBI Taxonomy" id="1227452"/>
    <lineage>
        <taxon>Archaea</taxon>
        <taxon>Methanobacteriati</taxon>
        <taxon>Methanobacteriota</taxon>
        <taxon>Stenosarchaea group</taxon>
        <taxon>Halobacteria</taxon>
        <taxon>Halobacteriales</taxon>
        <taxon>Haloarculaceae</taxon>
        <taxon>Haloarcula</taxon>
    </lineage>
</organism>
<feature type="region of interest" description="Disordered" evidence="1">
    <location>
        <begin position="192"/>
        <end position="230"/>
    </location>
</feature>
<feature type="compositionally biased region" description="Polar residues" evidence="1">
    <location>
        <begin position="218"/>
        <end position="230"/>
    </location>
</feature>